<evidence type="ECO:0000256" key="5">
    <source>
        <dbReference type="ARBA" id="ARBA00022927"/>
    </source>
</evidence>
<evidence type="ECO:0000256" key="2">
    <source>
        <dbReference type="ARBA" id="ARBA00006602"/>
    </source>
</evidence>
<dbReference type="InterPro" id="IPR018035">
    <property type="entry name" value="Flagellar_FliH/T3SS_HrpE"/>
</dbReference>
<keyword evidence="11" id="KW-1185">Reference proteome</keyword>
<keyword evidence="5" id="KW-0653">Protein transport</keyword>
<keyword evidence="3" id="KW-0813">Transport</keyword>
<dbReference type="NCBIfam" id="TIGR03825">
    <property type="entry name" value="FliH_bacil"/>
    <property type="match status" value="1"/>
</dbReference>
<keyword evidence="6" id="KW-1006">Bacterial flagellum protein export</keyword>
<evidence type="ECO:0000256" key="4">
    <source>
        <dbReference type="ARBA" id="ARBA00022795"/>
    </source>
</evidence>
<comment type="caution">
    <text evidence="10">The sequence shown here is derived from an EMBL/GenBank/DDBJ whole genome shotgun (WGS) entry which is preliminary data.</text>
</comment>
<dbReference type="GO" id="GO:0015031">
    <property type="term" value="P:protein transport"/>
    <property type="evidence" value="ECO:0007669"/>
    <property type="project" value="UniProtKB-KW"/>
</dbReference>
<evidence type="ECO:0000259" key="9">
    <source>
        <dbReference type="Pfam" id="PF02108"/>
    </source>
</evidence>
<reference evidence="10" key="1">
    <citation type="submission" date="2021-03" db="EMBL/GenBank/DDBJ databases">
        <title>Antimicrobial resistance genes in bacteria isolated from Japanese honey, and their potential for conferring macrolide and lincosamide resistance in the American foulbrood pathogen Paenibacillus larvae.</title>
        <authorList>
            <person name="Okamoto M."/>
            <person name="Kumagai M."/>
            <person name="Kanamori H."/>
            <person name="Takamatsu D."/>
        </authorList>
    </citation>
    <scope>NUCLEOTIDE SEQUENCE</scope>
    <source>
        <strain evidence="10">J27TS8</strain>
    </source>
</reference>
<gene>
    <name evidence="10" type="primary">fliH</name>
    <name evidence="10" type="ORF">J27TS8_15180</name>
</gene>
<keyword evidence="4" id="KW-1005">Bacterial flagellum biogenesis</keyword>
<dbReference type="InterPro" id="IPR022524">
    <property type="entry name" value="FliH_Bacilli"/>
</dbReference>
<dbReference type="EMBL" id="BORC01000002">
    <property type="protein sequence ID" value="GIN61525.1"/>
    <property type="molecule type" value="Genomic_DNA"/>
</dbReference>
<dbReference type="Pfam" id="PF02108">
    <property type="entry name" value="FliH"/>
    <property type="match status" value="1"/>
</dbReference>
<evidence type="ECO:0000256" key="3">
    <source>
        <dbReference type="ARBA" id="ARBA00022448"/>
    </source>
</evidence>
<keyword evidence="8" id="KW-0175">Coiled coil</keyword>
<proteinExistence type="inferred from homology"/>
<evidence type="ECO:0000256" key="1">
    <source>
        <dbReference type="ARBA" id="ARBA00003041"/>
    </source>
</evidence>
<feature type="domain" description="Flagellar assembly protein FliH/Type III secretion system HrpE" evidence="9">
    <location>
        <begin position="113"/>
        <end position="240"/>
    </location>
</feature>
<dbReference type="GO" id="GO:0044781">
    <property type="term" value="P:bacterial-type flagellum organization"/>
    <property type="evidence" value="ECO:0007669"/>
    <property type="project" value="UniProtKB-KW"/>
</dbReference>
<dbReference type="PANTHER" id="PTHR34982">
    <property type="entry name" value="YOP PROTEINS TRANSLOCATION PROTEIN L"/>
    <property type="match status" value="1"/>
</dbReference>
<comment type="function">
    <text evidence="1">Needed for flagellar regrowth and assembly.</text>
</comment>
<keyword evidence="10" id="KW-0966">Cell projection</keyword>
<organism evidence="10 11">
    <name type="scientific">Robertmurraya siralis</name>
    <dbReference type="NCBI Taxonomy" id="77777"/>
    <lineage>
        <taxon>Bacteria</taxon>
        <taxon>Bacillati</taxon>
        <taxon>Bacillota</taxon>
        <taxon>Bacilli</taxon>
        <taxon>Bacillales</taxon>
        <taxon>Bacillaceae</taxon>
        <taxon>Robertmurraya</taxon>
    </lineage>
</organism>
<protein>
    <recommendedName>
        <fullName evidence="7">Flagellar assembly protein FliH</fullName>
    </recommendedName>
</protein>
<keyword evidence="10" id="KW-0282">Flagellum</keyword>
<sequence length="254" mass="29375">MSRLIKSGWSKVEEQENKVISIRSFKVENEEVDVDAADIEISMQQKEILNEAKEEANRIVAEARAFQEQVQAQLQEERNNWDEEVVRLTNQAQESGYEAGFLQGKEEGYQQMHELIEQARETVNLSKTDYHRTIEESEPIILAIALKVAERILGQHLEGQSDHFLSIVKRALKEAREYREIQLHVHPAHYELLLSQKEDLIKIFPKETELYIYPDGDLTELSCIIESANGRIDASVDQQLLEIKAKLFELLESE</sequence>
<name>A0A919WGK2_9BACI</name>
<accession>A0A919WGK2</accession>
<dbReference type="AlphaFoldDB" id="A0A919WGK2"/>
<dbReference type="GO" id="GO:0005829">
    <property type="term" value="C:cytosol"/>
    <property type="evidence" value="ECO:0007669"/>
    <property type="project" value="TreeGrafter"/>
</dbReference>
<feature type="coiled-coil region" evidence="8">
    <location>
        <begin position="49"/>
        <end position="91"/>
    </location>
</feature>
<evidence type="ECO:0000313" key="10">
    <source>
        <dbReference type="EMBL" id="GIN61525.1"/>
    </source>
</evidence>
<dbReference type="PANTHER" id="PTHR34982:SF1">
    <property type="entry name" value="FLAGELLAR ASSEMBLY PROTEIN FLIH"/>
    <property type="match status" value="1"/>
</dbReference>
<comment type="similarity">
    <text evidence="2">Belongs to the FliH family.</text>
</comment>
<dbReference type="Proteomes" id="UP000682111">
    <property type="component" value="Unassembled WGS sequence"/>
</dbReference>
<evidence type="ECO:0000256" key="8">
    <source>
        <dbReference type="SAM" id="Coils"/>
    </source>
</evidence>
<dbReference type="InterPro" id="IPR051472">
    <property type="entry name" value="T3SS_Stator/FliH"/>
</dbReference>
<evidence type="ECO:0000256" key="7">
    <source>
        <dbReference type="NCBIfam" id="TIGR03825"/>
    </source>
</evidence>
<evidence type="ECO:0000256" key="6">
    <source>
        <dbReference type="ARBA" id="ARBA00023225"/>
    </source>
</evidence>
<evidence type="ECO:0000313" key="11">
    <source>
        <dbReference type="Proteomes" id="UP000682111"/>
    </source>
</evidence>
<keyword evidence="10" id="KW-0969">Cilium</keyword>